<evidence type="ECO:0000313" key="3">
    <source>
        <dbReference type="Proteomes" id="UP000467700"/>
    </source>
</evidence>
<evidence type="ECO:0000256" key="1">
    <source>
        <dbReference type="SAM" id="MobiDB-lite"/>
    </source>
</evidence>
<organism evidence="2 3">
    <name type="scientific">Cyclocybe aegerita</name>
    <name type="common">Black poplar mushroom</name>
    <name type="synonym">Agrocybe aegerita</name>
    <dbReference type="NCBI Taxonomy" id="1973307"/>
    <lineage>
        <taxon>Eukaryota</taxon>
        <taxon>Fungi</taxon>
        <taxon>Dikarya</taxon>
        <taxon>Basidiomycota</taxon>
        <taxon>Agaricomycotina</taxon>
        <taxon>Agaricomycetes</taxon>
        <taxon>Agaricomycetidae</taxon>
        <taxon>Agaricales</taxon>
        <taxon>Agaricineae</taxon>
        <taxon>Bolbitiaceae</taxon>
        <taxon>Cyclocybe</taxon>
    </lineage>
</organism>
<evidence type="ECO:0008006" key="4">
    <source>
        <dbReference type="Google" id="ProtNLM"/>
    </source>
</evidence>
<gene>
    <name evidence="2" type="ORF">AAE3_LOCUS1735</name>
</gene>
<feature type="region of interest" description="Disordered" evidence="1">
    <location>
        <begin position="469"/>
        <end position="505"/>
    </location>
</feature>
<dbReference type="AlphaFoldDB" id="A0A8S0XE03"/>
<dbReference type="OrthoDB" id="3262423at2759"/>
<accession>A0A8S0XE03</accession>
<name>A0A8S0XE03_CYCAE</name>
<dbReference type="InterPro" id="IPR014752">
    <property type="entry name" value="Arrestin-like_C"/>
</dbReference>
<dbReference type="Gene3D" id="2.60.40.640">
    <property type="match status" value="1"/>
</dbReference>
<evidence type="ECO:0000313" key="2">
    <source>
        <dbReference type="EMBL" id="CAA7259379.1"/>
    </source>
</evidence>
<dbReference type="EMBL" id="CACVBS010000024">
    <property type="protein sequence ID" value="CAA7259379.1"/>
    <property type="molecule type" value="Genomic_DNA"/>
</dbReference>
<comment type="caution">
    <text evidence="2">The sequence shown here is derived from an EMBL/GenBank/DDBJ whole genome shotgun (WGS) entry which is preliminary data.</text>
</comment>
<protein>
    <recommendedName>
        <fullName evidence="4">Arrestin-like N-terminal domain-containing protein</fullName>
    </recommendedName>
</protein>
<sequence length="505" mass="56078">MDKGKGGKSEDFDSLTSAPILPPDYSIPSTRFPNRFSTRWNPPPRYSSVFGDPEEPIRPGASHTEHEFSLQTGLFTSKTWVKLRILTRPSSVAHNVPKIFGGENVSGIVQLILENSQAVHSIVISLKGRIVTSFSDIGYYTFLDHSCTLWDKSMGDPRAPGVGTKFDGKLTGDYELSFSFPFPTEVDISSGTVGKGKRVARAALVCPTPQTFLERDISANVEYELVLQITHGILRTVSKLKAPVIFIPQITPDPPSPMRQLAYSENAMLPGPEADIEGWTALRTLEVRGVLEDSKPFDLHYTIYLATPLCYTRGTVIPCYLMISSQDTRSLDTFADPKSQHVRLVRRVRFFEDPSKGIGQSLSGKAPKVSEEIDEAEVAVWWVPPKDVPQEPSNRRLEGEIHLSNDLVPSSDFLPFKVDYVVEVLPFRASGVTYSATSHFRVKGDKSPEVALSHPVTIATFRAKGPVPTTFTERQKSSKAKKRQRDGEEKFQRMNEYGLNLGVSS</sequence>
<reference evidence="2 3" key="1">
    <citation type="submission" date="2020-01" db="EMBL/GenBank/DDBJ databases">
        <authorList>
            <person name="Gupta K D."/>
        </authorList>
    </citation>
    <scope>NUCLEOTIDE SEQUENCE [LARGE SCALE GENOMIC DNA]</scope>
</reference>
<feature type="region of interest" description="Disordered" evidence="1">
    <location>
        <begin position="1"/>
        <end position="20"/>
    </location>
</feature>
<keyword evidence="3" id="KW-1185">Reference proteome</keyword>
<feature type="compositionally biased region" description="Basic and acidic residues" evidence="1">
    <location>
        <begin position="1"/>
        <end position="11"/>
    </location>
</feature>
<dbReference type="Proteomes" id="UP000467700">
    <property type="component" value="Unassembled WGS sequence"/>
</dbReference>
<proteinExistence type="predicted"/>